<accession>A0A9W7J055</accession>
<organism evidence="3 4">
    <name type="scientific">Hibiscus trionum</name>
    <name type="common">Flower of an hour</name>
    <dbReference type="NCBI Taxonomy" id="183268"/>
    <lineage>
        <taxon>Eukaryota</taxon>
        <taxon>Viridiplantae</taxon>
        <taxon>Streptophyta</taxon>
        <taxon>Embryophyta</taxon>
        <taxon>Tracheophyta</taxon>
        <taxon>Spermatophyta</taxon>
        <taxon>Magnoliopsida</taxon>
        <taxon>eudicotyledons</taxon>
        <taxon>Gunneridae</taxon>
        <taxon>Pentapetalae</taxon>
        <taxon>rosids</taxon>
        <taxon>malvids</taxon>
        <taxon>Malvales</taxon>
        <taxon>Malvaceae</taxon>
        <taxon>Malvoideae</taxon>
        <taxon>Hibiscus</taxon>
    </lineage>
</organism>
<dbReference type="PANTHER" id="PTHR47701">
    <property type="entry name" value="PROTEIN MODIFIER OF SNC1 11"/>
    <property type="match status" value="1"/>
</dbReference>
<keyword evidence="4" id="KW-1185">Reference proteome</keyword>
<comment type="caution">
    <text evidence="3">The sequence shown here is derived from an EMBL/GenBank/DDBJ whole genome shotgun (WGS) entry which is preliminary data.</text>
</comment>
<feature type="region of interest" description="Disordered" evidence="1">
    <location>
        <begin position="164"/>
        <end position="183"/>
    </location>
</feature>
<dbReference type="Pfam" id="PF18592">
    <property type="entry name" value="Tho1_MOS11_C"/>
    <property type="match status" value="1"/>
</dbReference>
<gene>
    <name evidence="3" type="ORF">HRI_003973500</name>
</gene>
<feature type="compositionally biased region" description="Low complexity" evidence="1">
    <location>
        <begin position="34"/>
        <end position="49"/>
    </location>
</feature>
<dbReference type="OrthoDB" id="5837849at2759"/>
<evidence type="ECO:0000256" key="1">
    <source>
        <dbReference type="SAM" id="MobiDB-lite"/>
    </source>
</evidence>
<dbReference type="Proteomes" id="UP001165190">
    <property type="component" value="Unassembled WGS sequence"/>
</dbReference>
<feature type="domain" description="THO1-MOS11 C-terminal" evidence="2">
    <location>
        <begin position="85"/>
        <end position="116"/>
    </location>
</feature>
<name>A0A9W7J055_HIBTR</name>
<feature type="compositionally biased region" description="Basic and acidic residues" evidence="1">
    <location>
        <begin position="104"/>
        <end position="114"/>
    </location>
</feature>
<reference evidence="3" key="1">
    <citation type="submission" date="2023-05" db="EMBL/GenBank/DDBJ databases">
        <title>Genome and transcriptome analyses reveal genes involved in the formation of fine ridges on petal epidermal cells in Hibiscus trionum.</title>
        <authorList>
            <person name="Koshimizu S."/>
            <person name="Masuda S."/>
            <person name="Ishii T."/>
            <person name="Shirasu K."/>
            <person name="Hoshino A."/>
            <person name="Arita M."/>
        </authorList>
    </citation>
    <scope>NUCLEOTIDE SEQUENCE</scope>
    <source>
        <strain evidence="3">Hamamatsu line</strain>
    </source>
</reference>
<evidence type="ECO:0000313" key="3">
    <source>
        <dbReference type="EMBL" id="GMJ03044.1"/>
    </source>
</evidence>
<dbReference type="EMBL" id="BSYR01000037">
    <property type="protein sequence ID" value="GMJ03044.1"/>
    <property type="molecule type" value="Genomic_DNA"/>
</dbReference>
<dbReference type="InterPro" id="IPR044209">
    <property type="entry name" value="MOS11"/>
</dbReference>
<dbReference type="AlphaFoldDB" id="A0A9W7J055"/>
<sequence length="216" mass="22792">MATTAQKPVATATTTATPASVTVVSILSAEPNPKKTVTSSTDKSDPPTTASLSNAEGTVKGIEDSKTTETHLGSVAGESSGPGNDIQKKMRRAERFGVPVQLSEQEKRDSRAERFGIAPGSKGSESSKQSEEVKRKARAERFGLAVPSTAVDEEEKKKARLARFAPYAKPDTREGEKRKARAIRFSNPLSSSLAQVNIKGNIEPEAPIAGKAGGSI</sequence>
<dbReference type="InterPro" id="IPR040746">
    <property type="entry name" value="THO1_MOS11_C"/>
</dbReference>
<evidence type="ECO:0000259" key="2">
    <source>
        <dbReference type="Pfam" id="PF18592"/>
    </source>
</evidence>
<evidence type="ECO:0000313" key="4">
    <source>
        <dbReference type="Proteomes" id="UP001165190"/>
    </source>
</evidence>
<dbReference type="PANTHER" id="PTHR47701:SF2">
    <property type="entry name" value="PROTEIN MODIFIER OF SNC1 11"/>
    <property type="match status" value="1"/>
</dbReference>
<dbReference type="GO" id="GO:0016973">
    <property type="term" value="P:poly(A)+ mRNA export from nucleus"/>
    <property type="evidence" value="ECO:0007669"/>
    <property type="project" value="InterPro"/>
</dbReference>
<feature type="region of interest" description="Disordered" evidence="1">
    <location>
        <begin position="29"/>
        <end position="157"/>
    </location>
</feature>
<proteinExistence type="predicted"/>
<protein>
    <submittedName>
        <fullName evidence="3">Modifier of snc1, 11</fullName>
    </submittedName>
</protein>
<dbReference type="GO" id="GO:0005634">
    <property type="term" value="C:nucleus"/>
    <property type="evidence" value="ECO:0007669"/>
    <property type="project" value="TreeGrafter"/>
</dbReference>